<evidence type="ECO:0000256" key="2">
    <source>
        <dbReference type="ARBA" id="ARBA00022840"/>
    </source>
</evidence>
<dbReference type="InterPro" id="IPR050117">
    <property type="entry name" value="MAPK"/>
</dbReference>
<dbReference type="Gene3D" id="3.30.200.20">
    <property type="entry name" value="Phosphorylase Kinase, domain 1"/>
    <property type="match status" value="1"/>
</dbReference>
<accession>A0ABQ9XZG8</accession>
<gene>
    <name evidence="5" type="ORF">BLNAU_8158</name>
</gene>
<name>A0ABQ9XZG8_9EUKA</name>
<dbReference type="PROSITE" id="PS50011">
    <property type="entry name" value="PROTEIN_KINASE_DOM"/>
    <property type="match status" value="1"/>
</dbReference>
<evidence type="ECO:0000313" key="6">
    <source>
        <dbReference type="Proteomes" id="UP001281761"/>
    </source>
</evidence>
<dbReference type="EMBL" id="JARBJD010000051">
    <property type="protein sequence ID" value="KAK2956881.1"/>
    <property type="molecule type" value="Genomic_DNA"/>
</dbReference>
<sequence>MATHYSFTVPSNYQVIKLLGKGSYGVVCSALNEATNQRVAIKKIEDVFSHKTSVKRTLSEIRFLIRLKHQNIISVCDIFAPKTFG</sequence>
<dbReference type="PANTHER" id="PTHR24055">
    <property type="entry name" value="MITOGEN-ACTIVATED PROTEIN KINASE"/>
    <property type="match status" value="1"/>
</dbReference>
<proteinExistence type="predicted"/>
<dbReference type="Pfam" id="PF00069">
    <property type="entry name" value="Pkinase"/>
    <property type="match status" value="1"/>
</dbReference>
<dbReference type="InterPro" id="IPR011009">
    <property type="entry name" value="Kinase-like_dom_sf"/>
</dbReference>
<dbReference type="InterPro" id="IPR017441">
    <property type="entry name" value="Protein_kinase_ATP_BS"/>
</dbReference>
<feature type="binding site" evidence="3">
    <location>
        <position position="43"/>
    </location>
    <ligand>
        <name>ATP</name>
        <dbReference type="ChEBI" id="CHEBI:30616"/>
    </ligand>
</feature>
<keyword evidence="2 3" id="KW-0067">ATP-binding</keyword>
<evidence type="ECO:0000259" key="4">
    <source>
        <dbReference type="PROSITE" id="PS50011"/>
    </source>
</evidence>
<feature type="domain" description="Protein kinase" evidence="4">
    <location>
        <begin position="13"/>
        <end position="85"/>
    </location>
</feature>
<keyword evidence="1 3" id="KW-0547">Nucleotide-binding</keyword>
<keyword evidence="6" id="KW-1185">Reference proteome</keyword>
<protein>
    <recommendedName>
        <fullName evidence="4">Protein kinase domain-containing protein</fullName>
    </recommendedName>
</protein>
<comment type="caution">
    <text evidence="5">The sequence shown here is derived from an EMBL/GenBank/DDBJ whole genome shotgun (WGS) entry which is preliminary data.</text>
</comment>
<reference evidence="5 6" key="1">
    <citation type="journal article" date="2022" name="bioRxiv">
        <title>Genomics of Preaxostyla Flagellates Illuminates Evolutionary Transitions and the Path Towards Mitochondrial Loss.</title>
        <authorList>
            <person name="Novak L.V.F."/>
            <person name="Treitli S.C."/>
            <person name="Pyrih J."/>
            <person name="Halakuc P."/>
            <person name="Pipaliya S.V."/>
            <person name="Vacek V."/>
            <person name="Brzon O."/>
            <person name="Soukal P."/>
            <person name="Eme L."/>
            <person name="Dacks J.B."/>
            <person name="Karnkowska A."/>
            <person name="Elias M."/>
            <person name="Hampl V."/>
        </authorList>
    </citation>
    <scope>NUCLEOTIDE SEQUENCE [LARGE SCALE GENOMIC DNA]</scope>
    <source>
        <strain evidence="5">NAU3</strain>
        <tissue evidence="5">Gut</tissue>
    </source>
</reference>
<organism evidence="5 6">
    <name type="scientific">Blattamonas nauphoetae</name>
    <dbReference type="NCBI Taxonomy" id="2049346"/>
    <lineage>
        <taxon>Eukaryota</taxon>
        <taxon>Metamonada</taxon>
        <taxon>Preaxostyla</taxon>
        <taxon>Oxymonadida</taxon>
        <taxon>Blattamonas</taxon>
    </lineage>
</organism>
<dbReference type="Proteomes" id="UP001281761">
    <property type="component" value="Unassembled WGS sequence"/>
</dbReference>
<dbReference type="InterPro" id="IPR000719">
    <property type="entry name" value="Prot_kinase_dom"/>
</dbReference>
<dbReference type="SUPFAM" id="SSF56112">
    <property type="entry name" value="Protein kinase-like (PK-like)"/>
    <property type="match status" value="1"/>
</dbReference>
<dbReference type="PROSITE" id="PS00107">
    <property type="entry name" value="PROTEIN_KINASE_ATP"/>
    <property type="match status" value="1"/>
</dbReference>
<evidence type="ECO:0000256" key="1">
    <source>
        <dbReference type="ARBA" id="ARBA00022741"/>
    </source>
</evidence>
<evidence type="ECO:0000256" key="3">
    <source>
        <dbReference type="PROSITE-ProRule" id="PRU10141"/>
    </source>
</evidence>
<evidence type="ECO:0000313" key="5">
    <source>
        <dbReference type="EMBL" id="KAK2956881.1"/>
    </source>
</evidence>